<dbReference type="GeneID" id="106462499"/>
<dbReference type="Gene3D" id="1.20.5.4770">
    <property type="match status" value="1"/>
</dbReference>
<dbReference type="InterPro" id="IPR003123">
    <property type="entry name" value="VPS9"/>
</dbReference>
<dbReference type="InterPro" id="IPR002653">
    <property type="entry name" value="Znf_A20"/>
</dbReference>
<dbReference type="PROSITE" id="PS51036">
    <property type="entry name" value="ZF_A20"/>
    <property type="match status" value="1"/>
</dbReference>
<evidence type="ECO:0000256" key="3">
    <source>
        <dbReference type="ARBA" id="ARBA00022833"/>
    </source>
</evidence>
<accession>A0ABM1SPD0</accession>
<organism evidence="6 7">
    <name type="scientific">Limulus polyphemus</name>
    <name type="common">Atlantic horseshoe crab</name>
    <dbReference type="NCBI Taxonomy" id="6850"/>
    <lineage>
        <taxon>Eukaryota</taxon>
        <taxon>Metazoa</taxon>
        <taxon>Ecdysozoa</taxon>
        <taxon>Arthropoda</taxon>
        <taxon>Chelicerata</taxon>
        <taxon>Merostomata</taxon>
        <taxon>Xiphosura</taxon>
        <taxon>Limulidae</taxon>
        <taxon>Limulus</taxon>
    </lineage>
</organism>
<dbReference type="InterPro" id="IPR045046">
    <property type="entry name" value="Vps9-like"/>
</dbReference>
<dbReference type="SMART" id="SM00259">
    <property type="entry name" value="ZnF_A20"/>
    <property type="match status" value="1"/>
</dbReference>
<sequence>MSRRKEPFRNFKSAYFLHRYVPEEELLCKNGCGFYGNPIWKGNCSRCYKRLNQHSLKRSELKIESSKRLPSQFSGKSTESSFSPFAKFSHMVKELAMRKGTTAHPGEKKQCRMRFESQRFDDFVELMKPIKESAVQEVKKHAQVLIHKVQKCSEWTVNDLSELIQDFYRSMKERFEIHPIFEDTSQEDIEELMNFTEKYLLTRLYKVLFTHFSSKYEENDLAIQKWIQRLGWVTAQHLDFYIDETLPEVRDLIDRAITNIIEMDSRRASLDKIDCIVHCSYHILNFIQLCQDRPASADEFLPALVFIVLKANPPRLKSNIEYITKLSAPGRLMSGEGSYYFTNLCCAVAFIEGLTAESLNLSEDEFDRYVSGAALPPGSCVQNAYLCEGLRIMYQNLADLSDLQQRQEKLQAETISLREDIKEFKEIIAKEVNSTKTMYLSQPYKIPPIVKWAQLASVSHEHTLQGETNSMYPADIYLTKATLVDQNTGQQPVDNMNSSTG</sequence>
<keyword evidence="3" id="KW-0862">Zinc</keyword>
<reference evidence="7" key="1">
    <citation type="submission" date="2025-08" db="UniProtKB">
        <authorList>
            <consortium name="RefSeq"/>
        </authorList>
    </citation>
    <scope>IDENTIFICATION</scope>
    <source>
        <tissue evidence="7">Muscle</tissue>
    </source>
</reference>
<evidence type="ECO:0000313" key="6">
    <source>
        <dbReference type="Proteomes" id="UP000694941"/>
    </source>
</evidence>
<evidence type="ECO:0000256" key="2">
    <source>
        <dbReference type="ARBA" id="ARBA00022771"/>
    </source>
</evidence>
<dbReference type="SUPFAM" id="SSF57716">
    <property type="entry name" value="Glucocorticoid receptor-like (DNA-binding domain)"/>
    <property type="match status" value="1"/>
</dbReference>
<dbReference type="Gene3D" id="1.20.1050.80">
    <property type="entry name" value="VPS9 domain"/>
    <property type="match status" value="1"/>
</dbReference>
<keyword evidence="1" id="KW-0479">Metal-binding</keyword>
<evidence type="ECO:0000259" key="5">
    <source>
        <dbReference type="PROSITE" id="PS51205"/>
    </source>
</evidence>
<dbReference type="RefSeq" id="XP_022245486.1">
    <property type="nucleotide sequence ID" value="XM_022389778.1"/>
</dbReference>
<evidence type="ECO:0000313" key="7">
    <source>
        <dbReference type="RefSeq" id="XP_022245486.1"/>
    </source>
</evidence>
<dbReference type="PANTHER" id="PTHR23101:SF122">
    <property type="entry name" value="RABAPTIN-5-ASSOCIATED EXCHANGE FACTOR FOR RAB5"/>
    <property type="match status" value="1"/>
</dbReference>
<feature type="domain" description="A20-type" evidence="4">
    <location>
        <begin position="22"/>
        <end position="56"/>
    </location>
</feature>
<dbReference type="SUPFAM" id="SSF109993">
    <property type="entry name" value="VPS9 domain"/>
    <property type="match status" value="1"/>
</dbReference>
<proteinExistence type="predicted"/>
<feature type="domain" description="VPS9" evidence="5">
    <location>
        <begin position="217"/>
        <end position="360"/>
    </location>
</feature>
<dbReference type="Pfam" id="PF01754">
    <property type="entry name" value="zf-A20"/>
    <property type="match status" value="1"/>
</dbReference>
<dbReference type="PANTHER" id="PTHR23101">
    <property type="entry name" value="RAB GDP/GTP EXCHANGE FACTOR"/>
    <property type="match status" value="1"/>
</dbReference>
<evidence type="ECO:0000259" key="4">
    <source>
        <dbReference type="PROSITE" id="PS51036"/>
    </source>
</evidence>
<dbReference type="InterPro" id="IPR041545">
    <property type="entry name" value="DUF5601"/>
</dbReference>
<protein>
    <submittedName>
        <fullName evidence="7">Rab5 GDP/GTP exchange factor-like isoform X1</fullName>
    </submittedName>
</protein>
<gene>
    <name evidence="7" type="primary">LOC106462499</name>
</gene>
<dbReference type="SMART" id="SM00167">
    <property type="entry name" value="VPS9"/>
    <property type="match status" value="1"/>
</dbReference>
<dbReference type="Gene3D" id="1.10.246.120">
    <property type="match status" value="1"/>
</dbReference>
<evidence type="ECO:0000256" key="1">
    <source>
        <dbReference type="ARBA" id="ARBA00022723"/>
    </source>
</evidence>
<name>A0ABM1SPD0_LIMPO</name>
<dbReference type="PROSITE" id="PS51205">
    <property type="entry name" value="VPS9"/>
    <property type="match status" value="1"/>
</dbReference>
<keyword evidence="6" id="KW-1185">Reference proteome</keyword>
<dbReference type="Proteomes" id="UP000694941">
    <property type="component" value="Unplaced"/>
</dbReference>
<dbReference type="InterPro" id="IPR037191">
    <property type="entry name" value="VPS9_dom_sf"/>
</dbReference>
<keyword evidence="2" id="KW-0863">Zinc-finger</keyword>
<dbReference type="Pfam" id="PF02204">
    <property type="entry name" value="VPS9"/>
    <property type="match status" value="1"/>
</dbReference>
<dbReference type="Pfam" id="PF18151">
    <property type="entry name" value="DUF5601"/>
    <property type="match status" value="1"/>
</dbReference>